<gene>
    <name evidence="4" type="ORF">ENH88_19995</name>
</gene>
<organism evidence="4">
    <name type="scientific">Pseudoalteromonas prydzensis</name>
    <dbReference type="NCBI Taxonomy" id="182141"/>
    <lineage>
        <taxon>Bacteria</taxon>
        <taxon>Pseudomonadati</taxon>
        <taxon>Pseudomonadota</taxon>
        <taxon>Gammaproteobacteria</taxon>
        <taxon>Alteromonadales</taxon>
        <taxon>Pseudoalteromonadaceae</taxon>
        <taxon>Pseudoalteromonas</taxon>
    </lineage>
</organism>
<feature type="transmembrane region" description="Helical" evidence="3">
    <location>
        <begin position="16"/>
        <end position="32"/>
    </location>
</feature>
<keyword evidence="3" id="KW-1133">Transmembrane helix</keyword>
<accession>A0A7V1D2J9</accession>
<reference evidence="4" key="1">
    <citation type="journal article" date="2020" name="mSystems">
        <title>Genome- and Community-Level Interaction Insights into Carbon Utilization and Element Cycling Functions of Hydrothermarchaeota in Hydrothermal Sediment.</title>
        <authorList>
            <person name="Zhou Z."/>
            <person name="Liu Y."/>
            <person name="Xu W."/>
            <person name="Pan J."/>
            <person name="Luo Z.H."/>
            <person name="Li M."/>
        </authorList>
    </citation>
    <scope>NUCLEOTIDE SEQUENCE [LARGE SCALE GENOMIC DNA]</scope>
    <source>
        <strain evidence="4">HyVt-346</strain>
    </source>
</reference>
<evidence type="ECO:0000256" key="2">
    <source>
        <dbReference type="ARBA" id="ARBA00023054"/>
    </source>
</evidence>
<evidence type="ECO:0000313" key="4">
    <source>
        <dbReference type="EMBL" id="HEA18685.1"/>
    </source>
</evidence>
<dbReference type="AlphaFoldDB" id="A0A7V1D2J9"/>
<dbReference type="EMBL" id="DRGM01000194">
    <property type="protein sequence ID" value="HEA18685.1"/>
    <property type="molecule type" value="Genomic_DNA"/>
</dbReference>
<keyword evidence="2" id="KW-0175">Coiled coil</keyword>
<evidence type="ECO:0000256" key="3">
    <source>
        <dbReference type="SAM" id="Phobius"/>
    </source>
</evidence>
<keyword evidence="3" id="KW-0472">Membrane</keyword>
<evidence type="ECO:0000256" key="1">
    <source>
        <dbReference type="ARBA" id="ARBA00004196"/>
    </source>
</evidence>
<dbReference type="PANTHER" id="PTHR32347">
    <property type="entry name" value="EFFLUX SYSTEM COMPONENT YKNX-RELATED"/>
    <property type="match status" value="1"/>
</dbReference>
<keyword evidence="3" id="KW-0812">Transmembrane</keyword>
<dbReference type="Proteomes" id="UP000886188">
    <property type="component" value="Unassembled WGS sequence"/>
</dbReference>
<dbReference type="GO" id="GO:0030313">
    <property type="term" value="C:cell envelope"/>
    <property type="evidence" value="ECO:0007669"/>
    <property type="project" value="UniProtKB-SubCell"/>
</dbReference>
<name>A0A7V1D2J9_9GAMM</name>
<dbReference type="PANTHER" id="PTHR32347:SF23">
    <property type="entry name" value="BLL5650 PROTEIN"/>
    <property type="match status" value="1"/>
</dbReference>
<comment type="caution">
    <text evidence="4">The sequence shown here is derived from an EMBL/GenBank/DDBJ whole genome shotgun (WGS) entry which is preliminary data.</text>
</comment>
<comment type="subcellular location">
    <subcellularLocation>
        <location evidence="1">Cell envelope</location>
    </subcellularLocation>
</comment>
<proteinExistence type="predicted"/>
<dbReference type="InterPro" id="IPR050465">
    <property type="entry name" value="UPF0194_transport"/>
</dbReference>
<dbReference type="RefSeq" id="WP_304185011.1">
    <property type="nucleotide sequence ID" value="NZ_DRGM01000194.1"/>
</dbReference>
<protein>
    <submittedName>
        <fullName evidence="4">HlyD family efflux transporter periplasmic adaptor subunit</fullName>
    </submittedName>
</protein>
<sequence>MDIKRGTSSKKTINRRYLLAAVLIFLVIWIIFKFQSSQNHKVDSSSLAIAEVKRGNLPLEVKGFGVLESERKRLITVPFSAVVEEILLKPGATVQSDSVILRMSNPEIDQAVLQAQQIRNSAQVALKQLQLEHQKENMINQNKLADIQFDAQEAKTKYLALKPLAEQGVVSQFDLLTSEIKVKKLESSLKFTQKSITQLADLHRQAEQILLGKLEEKQSLLALAIDRQQQLEVKAGIEGVLQNLPVELGQNMQSGDKLALVGGTQKLLAVVQIPQRDIKGMKVGMPANVDTRGGVAKATVRRIEPVVKGGNIEVELELIGQLPENARPALNIEAQINLGELNDILYLQTPVNSEEYSQKKVFRLFKGNIATATQLNFGARSGKYIEIKSGGHEKESFILNDMQKYIAQGTVTLTN</sequence>